<dbReference type="Gene3D" id="3.60.15.10">
    <property type="entry name" value="Ribonuclease Z/Hydroxyacylglutathione hydrolase-like"/>
    <property type="match status" value="1"/>
</dbReference>
<gene>
    <name evidence="2" type="ORF">SAMN05421543_11766</name>
</gene>
<dbReference type="Pfam" id="PF00753">
    <property type="entry name" value="Lactamase_B"/>
    <property type="match status" value="1"/>
</dbReference>
<dbReference type="EMBL" id="FPBV01000017">
    <property type="protein sequence ID" value="SFU98839.1"/>
    <property type="molecule type" value="Genomic_DNA"/>
</dbReference>
<evidence type="ECO:0000313" key="2">
    <source>
        <dbReference type="EMBL" id="SFU98839.1"/>
    </source>
</evidence>
<organism evidence="2 3">
    <name type="scientific">Alicyclobacillus macrosporangiidus</name>
    <dbReference type="NCBI Taxonomy" id="392015"/>
    <lineage>
        <taxon>Bacteria</taxon>
        <taxon>Bacillati</taxon>
        <taxon>Bacillota</taxon>
        <taxon>Bacilli</taxon>
        <taxon>Bacillales</taxon>
        <taxon>Alicyclobacillaceae</taxon>
        <taxon>Alicyclobacillus</taxon>
    </lineage>
</organism>
<accession>A0A1I7KN37</accession>
<proteinExistence type="predicted"/>
<protein>
    <submittedName>
        <fullName evidence="2">Glyoxylase, beta-lactamase superfamily II</fullName>
    </submittedName>
</protein>
<dbReference type="Proteomes" id="UP000183508">
    <property type="component" value="Unassembled WGS sequence"/>
</dbReference>
<evidence type="ECO:0000259" key="1">
    <source>
        <dbReference type="SMART" id="SM00849"/>
    </source>
</evidence>
<dbReference type="AlphaFoldDB" id="A0A1I7KN37"/>
<feature type="domain" description="Metallo-beta-lactamase" evidence="1">
    <location>
        <begin position="21"/>
        <end position="241"/>
    </location>
</feature>
<dbReference type="InterPro" id="IPR001279">
    <property type="entry name" value="Metallo-B-lactamas"/>
</dbReference>
<name>A0A1I7KN37_9BACL</name>
<dbReference type="PANTHER" id="PTHR42951:SF21">
    <property type="entry name" value="METALLO-HYDROLASE YQJP-RELATED"/>
    <property type="match status" value="1"/>
</dbReference>
<dbReference type="InterPro" id="IPR050855">
    <property type="entry name" value="NDM-1-like"/>
</dbReference>
<evidence type="ECO:0000313" key="3">
    <source>
        <dbReference type="Proteomes" id="UP000183508"/>
    </source>
</evidence>
<dbReference type="SUPFAM" id="SSF56281">
    <property type="entry name" value="Metallo-hydrolase/oxidoreductase"/>
    <property type="match status" value="1"/>
</dbReference>
<dbReference type="eggNOG" id="COG0491">
    <property type="taxonomic scope" value="Bacteria"/>
</dbReference>
<dbReference type="SMART" id="SM00849">
    <property type="entry name" value="Lactamase_B"/>
    <property type="match status" value="1"/>
</dbReference>
<reference evidence="3" key="1">
    <citation type="submission" date="2016-10" db="EMBL/GenBank/DDBJ databases">
        <authorList>
            <person name="Varghese N."/>
        </authorList>
    </citation>
    <scope>NUCLEOTIDE SEQUENCE [LARGE SCALE GENOMIC DNA]</scope>
    <source>
        <strain evidence="3">DSM 17980</strain>
    </source>
</reference>
<dbReference type="PANTHER" id="PTHR42951">
    <property type="entry name" value="METALLO-BETA-LACTAMASE DOMAIN-CONTAINING"/>
    <property type="match status" value="1"/>
</dbReference>
<dbReference type="InterPro" id="IPR036866">
    <property type="entry name" value="RibonucZ/Hydroxyglut_hydro"/>
</dbReference>
<keyword evidence="3" id="KW-1185">Reference proteome</keyword>
<dbReference type="RefSeq" id="WP_175511539.1">
    <property type="nucleotide sequence ID" value="NZ_FPBV01000017.1"/>
</dbReference>
<sequence length="328" mass="36833">MAVQTLRVHRLELPTPFPVGTVNAYLVEDGDRRVLVDCGPRWGPARDALEQALEEAGVRADALSAVVLTHGHVDHVGQSGAFARLGVPVYAHRGVEAWLQPGGASDDYRSAFFRRLHRMMGTPEPELERCLKELFLMSKWNDRSVVSHPLREGDVFPLMPDFEVLEVPGHAQAAIALWNRKAGIFIGGDQLLPHVSSNAFIEPEPGHERGDLAPRTRSLLQYRESLQQLRRLDLGTVYPGHGDPFDHPGALVDRRLREQERRRDQFFDLVQAHPGATAYTLANTYFPRHRDQLQLILSETLGFLDWLEAEGRVVSETNADGVVQWRAV</sequence>
<dbReference type="STRING" id="392015.SAMN05421543_11766"/>